<dbReference type="SFLD" id="SFLDG01123">
    <property type="entry name" value="methyltransferase_(Class_B)"/>
    <property type="match status" value="1"/>
</dbReference>
<dbReference type="CDD" id="cd01335">
    <property type="entry name" value="Radical_SAM"/>
    <property type="match status" value="1"/>
</dbReference>
<evidence type="ECO:0000313" key="8">
    <source>
        <dbReference type="EMBL" id="KAA9166501.1"/>
    </source>
</evidence>
<name>A0A5N0VPF6_9PSEU</name>
<dbReference type="AlphaFoldDB" id="A0A5N0VPF6"/>
<dbReference type="CDD" id="cd02068">
    <property type="entry name" value="radical_SAM_B12_BD"/>
    <property type="match status" value="1"/>
</dbReference>
<sequence>MLTIGLVQQGAWDMPLESMPLAAGYLKAVLDSDPGLAGAVTATIHNFRGGVPLTEMARGLFAGGRPDVLAFSVLGWNYRNFGALAETFKQLNPGGVVVFGGNHVANQGARVLREMPHVDFVVNGEGENTFRDLVRYLLEHPGEGDPAAVPGLSYRRDHEVHTTEDAARIEDLDLIPSPFLTGAIAMTGPDGRFRYDVALMETNRGCPYKCSFCYWGGAVGQRVRSFSRERLAEELDFFAFHEVPALVLCDANFGLLEADEEFVEDLIKTRERRGFPRALETSWAKNKSARFHRIVTQLQRHGFKSSFTLALQTLSDEALTGMKRRNMKVNQWEDLVTWLSDEGLDCYAELIWGAPGETRESFLEGYDRLAGKVSRIAVYPLLLLPNTSYTEHREVHGFVTLRGEHDDFEYVLANRSADLNEHIEMQRFVLWARVLGENQFLRHCWRPAVALAGFTQSGLITSLMRWFESSSEPLAQEFCAAIPVIAESPAVAGSLRALYSRPRLEQEVEAWWRAEVVPRFPVQWRPFAEELYTYEHWTRPVYADPRGGLPPGWRADGASAELPYRTGPVRFTHDMGQLLKRGEWNRDEPPAREEVWYEFRAKAGFYEHMDNHETAAHYTAEPLRVDPVAGPC</sequence>
<evidence type="ECO:0000259" key="6">
    <source>
        <dbReference type="PROSITE" id="PS51332"/>
    </source>
</evidence>
<keyword evidence="2" id="KW-0949">S-adenosyl-L-methionine</keyword>
<dbReference type="InterPro" id="IPR023404">
    <property type="entry name" value="rSAM_horseshoe"/>
</dbReference>
<reference evidence="8" key="1">
    <citation type="submission" date="2019-09" db="EMBL/GenBank/DDBJ databases">
        <authorList>
            <person name="Teo W.F.A."/>
            <person name="Duangmal K."/>
        </authorList>
    </citation>
    <scope>NUCLEOTIDE SEQUENCE [LARGE SCALE GENOMIC DNA]</scope>
    <source>
        <strain evidence="8">K81G1</strain>
    </source>
</reference>
<organism evidence="8 9">
    <name type="scientific">Amycolatopsis acidicola</name>
    <dbReference type="NCBI Taxonomy" id="2596893"/>
    <lineage>
        <taxon>Bacteria</taxon>
        <taxon>Bacillati</taxon>
        <taxon>Actinomycetota</taxon>
        <taxon>Actinomycetes</taxon>
        <taxon>Pseudonocardiales</taxon>
        <taxon>Pseudonocardiaceae</taxon>
        <taxon>Amycolatopsis</taxon>
    </lineage>
</organism>
<dbReference type="InterPro" id="IPR051198">
    <property type="entry name" value="BchE-like"/>
</dbReference>
<dbReference type="OrthoDB" id="5298546at2"/>
<dbReference type="Gene3D" id="3.80.30.20">
    <property type="entry name" value="tm_1862 like domain"/>
    <property type="match status" value="1"/>
</dbReference>
<dbReference type="PANTHER" id="PTHR43409">
    <property type="entry name" value="ANAEROBIC MAGNESIUM-PROTOPORPHYRIN IX MONOMETHYL ESTER CYCLASE-RELATED"/>
    <property type="match status" value="1"/>
</dbReference>
<dbReference type="Gene3D" id="3.40.50.280">
    <property type="entry name" value="Cobalamin-binding domain"/>
    <property type="match status" value="1"/>
</dbReference>
<dbReference type="GO" id="GO:0005829">
    <property type="term" value="C:cytosol"/>
    <property type="evidence" value="ECO:0007669"/>
    <property type="project" value="TreeGrafter"/>
</dbReference>
<keyword evidence="5" id="KW-0411">Iron-sulfur</keyword>
<dbReference type="EMBL" id="VMNW02000002">
    <property type="protein sequence ID" value="KAA9166501.1"/>
    <property type="molecule type" value="Genomic_DNA"/>
</dbReference>
<dbReference type="PANTHER" id="PTHR43409:SF16">
    <property type="entry name" value="SLR0320 PROTEIN"/>
    <property type="match status" value="1"/>
</dbReference>
<feature type="domain" description="B12-binding" evidence="6">
    <location>
        <begin position="1"/>
        <end position="144"/>
    </location>
</feature>
<dbReference type="InterPro" id="IPR058240">
    <property type="entry name" value="rSAM_sf"/>
</dbReference>
<proteinExistence type="predicted"/>
<evidence type="ECO:0000256" key="2">
    <source>
        <dbReference type="ARBA" id="ARBA00022691"/>
    </source>
</evidence>
<dbReference type="NCBIfam" id="NF033712">
    <property type="entry name" value="B12_rSAM_KedN5"/>
    <property type="match status" value="1"/>
</dbReference>
<dbReference type="GO" id="GO:0008168">
    <property type="term" value="F:methyltransferase activity"/>
    <property type="evidence" value="ECO:0007669"/>
    <property type="project" value="UniProtKB-KW"/>
</dbReference>
<protein>
    <submittedName>
        <fullName evidence="8">KedN5 family methylcobalamin-dependent radical SAM C-methyltransferase</fullName>
    </submittedName>
</protein>
<dbReference type="SUPFAM" id="SSF102114">
    <property type="entry name" value="Radical SAM enzymes"/>
    <property type="match status" value="1"/>
</dbReference>
<dbReference type="Proteomes" id="UP000319769">
    <property type="component" value="Unassembled WGS sequence"/>
</dbReference>
<accession>A0A5N0VPF6</accession>
<comment type="cofactor">
    <cofactor evidence="1">
        <name>[4Fe-4S] cluster</name>
        <dbReference type="ChEBI" id="CHEBI:49883"/>
    </cofactor>
</comment>
<dbReference type="SFLD" id="SFLDF00317">
    <property type="entry name" value="thioacetal_methlytransferase"/>
    <property type="match status" value="1"/>
</dbReference>
<dbReference type="InterPro" id="IPR034466">
    <property type="entry name" value="Methyltransferase_Class_B"/>
</dbReference>
<keyword evidence="3" id="KW-0479">Metal-binding</keyword>
<keyword evidence="9" id="KW-1185">Reference proteome</keyword>
<dbReference type="SMART" id="SM00729">
    <property type="entry name" value="Elp3"/>
    <property type="match status" value="1"/>
</dbReference>
<feature type="domain" description="Radical SAM core" evidence="7">
    <location>
        <begin position="192"/>
        <end position="433"/>
    </location>
</feature>
<dbReference type="PROSITE" id="PS51918">
    <property type="entry name" value="RADICAL_SAM"/>
    <property type="match status" value="1"/>
</dbReference>
<evidence type="ECO:0000259" key="7">
    <source>
        <dbReference type="PROSITE" id="PS51918"/>
    </source>
</evidence>
<dbReference type="GO" id="GO:0032259">
    <property type="term" value="P:methylation"/>
    <property type="evidence" value="ECO:0007669"/>
    <property type="project" value="UniProtKB-KW"/>
</dbReference>
<keyword evidence="4" id="KW-0408">Iron</keyword>
<dbReference type="Pfam" id="PF04055">
    <property type="entry name" value="Radical_SAM"/>
    <property type="match status" value="1"/>
</dbReference>
<dbReference type="SFLD" id="SFLDF00436">
    <property type="entry name" value="pactamycin_C-methyltransferase"/>
    <property type="match status" value="1"/>
</dbReference>
<gene>
    <name evidence="8" type="ORF">FPZ12_002795</name>
</gene>
<dbReference type="GO" id="GO:0031419">
    <property type="term" value="F:cobalamin binding"/>
    <property type="evidence" value="ECO:0007669"/>
    <property type="project" value="InterPro"/>
</dbReference>
<dbReference type="PROSITE" id="PS51332">
    <property type="entry name" value="B12_BINDING"/>
    <property type="match status" value="1"/>
</dbReference>
<evidence type="ECO:0000256" key="4">
    <source>
        <dbReference type="ARBA" id="ARBA00023004"/>
    </source>
</evidence>
<evidence type="ECO:0000313" key="9">
    <source>
        <dbReference type="Proteomes" id="UP000319769"/>
    </source>
</evidence>
<dbReference type="GO" id="GO:0051536">
    <property type="term" value="F:iron-sulfur cluster binding"/>
    <property type="evidence" value="ECO:0007669"/>
    <property type="project" value="UniProtKB-KW"/>
</dbReference>
<evidence type="ECO:0000256" key="1">
    <source>
        <dbReference type="ARBA" id="ARBA00001966"/>
    </source>
</evidence>
<evidence type="ECO:0000256" key="5">
    <source>
        <dbReference type="ARBA" id="ARBA00023014"/>
    </source>
</evidence>
<evidence type="ECO:0000256" key="3">
    <source>
        <dbReference type="ARBA" id="ARBA00022723"/>
    </source>
</evidence>
<dbReference type="RefSeq" id="WP_144748129.1">
    <property type="nucleotide sequence ID" value="NZ_VMNW02000002.1"/>
</dbReference>
<comment type="caution">
    <text evidence="8">The sequence shown here is derived from an EMBL/GenBank/DDBJ whole genome shotgun (WGS) entry which is preliminary data.</text>
</comment>
<dbReference type="InterPro" id="IPR006158">
    <property type="entry name" value="Cobalamin-bd"/>
</dbReference>
<dbReference type="SFLD" id="SFLDS00029">
    <property type="entry name" value="Radical_SAM"/>
    <property type="match status" value="1"/>
</dbReference>
<dbReference type="Pfam" id="PF02310">
    <property type="entry name" value="B12-binding"/>
    <property type="match status" value="1"/>
</dbReference>
<dbReference type="InterPro" id="IPR006638">
    <property type="entry name" value="Elp3/MiaA/NifB-like_rSAM"/>
</dbReference>
<dbReference type="GO" id="GO:0046872">
    <property type="term" value="F:metal ion binding"/>
    <property type="evidence" value="ECO:0007669"/>
    <property type="project" value="UniProtKB-KW"/>
</dbReference>
<dbReference type="InterPro" id="IPR007197">
    <property type="entry name" value="rSAM"/>
</dbReference>
<dbReference type="SFLD" id="SFLDG01082">
    <property type="entry name" value="B12-binding_domain_containing"/>
    <property type="match status" value="1"/>
</dbReference>